<dbReference type="AlphaFoldDB" id="A0A495QH18"/>
<proteinExistence type="predicted"/>
<evidence type="ECO:0000256" key="1">
    <source>
        <dbReference type="SAM" id="MobiDB-lite"/>
    </source>
</evidence>
<reference evidence="2 3" key="1">
    <citation type="submission" date="2018-10" db="EMBL/GenBank/DDBJ databases">
        <title>Genomic Encyclopedia of Archaeal and Bacterial Type Strains, Phase II (KMG-II): from individual species to whole genera.</title>
        <authorList>
            <person name="Goeker M."/>
        </authorList>
    </citation>
    <scope>NUCLEOTIDE SEQUENCE [LARGE SCALE GENOMIC DNA]</scope>
    <source>
        <strain evidence="2 3">DSM 43383</strain>
    </source>
</reference>
<dbReference type="EMBL" id="RBWU01000006">
    <property type="protein sequence ID" value="RKS71011.1"/>
    <property type="molecule type" value="Genomic_DNA"/>
</dbReference>
<gene>
    <name evidence="2" type="ORF">BZB76_5492</name>
</gene>
<evidence type="ECO:0000313" key="3">
    <source>
        <dbReference type="Proteomes" id="UP000274601"/>
    </source>
</evidence>
<comment type="caution">
    <text evidence="2">The sequence shown here is derived from an EMBL/GenBank/DDBJ whole genome shotgun (WGS) entry which is preliminary data.</text>
</comment>
<feature type="region of interest" description="Disordered" evidence="1">
    <location>
        <begin position="248"/>
        <end position="284"/>
    </location>
</feature>
<organism evidence="2 3">
    <name type="scientific">Actinomadura pelletieri DSM 43383</name>
    <dbReference type="NCBI Taxonomy" id="1120940"/>
    <lineage>
        <taxon>Bacteria</taxon>
        <taxon>Bacillati</taxon>
        <taxon>Actinomycetota</taxon>
        <taxon>Actinomycetes</taxon>
        <taxon>Streptosporangiales</taxon>
        <taxon>Thermomonosporaceae</taxon>
        <taxon>Actinomadura</taxon>
    </lineage>
</organism>
<dbReference type="RefSeq" id="WP_147449561.1">
    <property type="nucleotide sequence ID" value="NZ_RBWU01000006.1"/>
</dbReference>
<keyword evidence="3" id="KW-1185">Reference proteome</keyword>
<sequence length="284" mass="30413">MTRRFSTFLSDAASLTGMFTRARPMPAGAELDQLVDAHTAAVESGDDDPARQVALQQALLIRFQRSGSSDDLTRFRQLARATFEALSGDHDLYPAALTHVLVAERIAFLAGDQNARLDEAVAAGEAFLAALPERDRPLELANAVADAHMTAWQAWSRLANLHRGVELRHFVYQGHGRRSPERAQATIDLASAHRALFDASDEAAALHKAVQYAAEACMLTSLRMPPPPEILATAALIYITGPDAGKAGGGSWPGMPSGRSGEPCRRSLPRAPTTSTCSTMSPAC</sequence>
<protein>
    <submittedName>
        <fullName evidence="2">Uncharacterized protein</fullName>
    </submittedName>
</protein>
<accession>A0A495QH18</accession>
<feature type="compositionally biased region" description="Polar residues" evidence="1">
    <location>
        <begin position="272"/>
        <end position="284"/>
    </location>
</feature>
<evidence type="ECO:0000313" key="2">
    <source>
        <dbReference type="EMBL" id="RKS71011.1"/>
    </source>
</evidence>
<dbReference type="Proteomes" id="UP000274601">
    <property type="component" value="Unassembled WGS sequence"/>
</dbReference>
<name>A0A495QH18_9ACTN</name>